<feature type="domain" description="HTH cro/C1-type" evidence="4">
    <location>
        <begin position="8"/>
        <end position="66"/>
    </location>
</feature>
<dbReference type="Gene3D" id="2.10.109.10">
    <property type="entry name" value="Umud Fragment, subunit A"/>
    <property type="match status" value="1"/>
</dbReference>
<gene>
    <name evidence="5" type="ORF">HGP29_14220</name>
</gene>
<evidence type="ECO:0000256" key="3">
    <source>
        <dbReference type="ARBA" id="ARBA00023163"/>
    </source>
</evidence>
<dbReference type="InterPro" id="IPR010982">
    <property type="entry name" value="Lambda_DNA-bd_dom_sf"/>
</dbReference>
<dbReference type="InterPro" id="IPR036286">
    <property type="entry name" value="LexA/Signal_pep-like_sf"/>
</dbReference>
<dbReference type="SUPFAM" id="SSF51306">
    <property type="entry name" value="LexA/Signal peptidase"/>
    <property type="match status" value="1"/>
</dbReference>
<dbReference type="InterPro" id="IPR001387">
    <property type="entry name" value="Cro/C1-type_HTH"/>
</dbReference>
<keyword evidence="1" id="KW-0805">Transcription regulation</keyword>
<dbReference type="InterPro" id="IPR039418">
    <property type="entry name" value="LexA-like"/>
</dbReference>
<dbReference type="Proteomes" id="UP000585050">
    <property type="component" value="Unassembled WGS sequence"/>
</dbReference>
<accession>A0A7X8SLD8</accession>
<evidence type="ECO:0000259" key="4">
    <source>
        <dbReference type="PROSITE" id="PS50943"/>
    </source>
</evidence>
<comment type="caution">
    <text evidence="5">The sequence shown here is derived from an EMBL/GenBank/DDBJ whole genome shotgun (WGS) entry which is preliminary data.</text>
</comment>
<evidence type="ECO:0000313" key="5">
    <source>
        <dbReference type="EMBL" id="NLR92369.1"/>
    </source>
</evidence>
<feature type="domain" description="HTH cro/C1-type" evidence="4">
    <location>
        <begin position="286"/>
        <end position="306"/>
    </location>
</feature>
<dbReference type="SMART" id="SM00530">
    <property type="entry name" value="HTH_XRE"/>
    <property type="match status" value="2"/>
</dbReference>
<proteinExistence type="predicted"/>
<dbReference type="Gene3D" id="1.10.260.40">
    <property type="entry name" value="lambda repressor-like DNA-binding domains"/>
    <property type="match status" value="2"/>
</dbReference>
<keyword evidence="6" id="KW-1185">Reference proteome</keyword>
<evidence type="ECO:0000256" key="1">
    <source>
        <dbReference type="ARBA" id="ARBA00023015"/>
    </source>
</evidence>
<dbReference type="Pfam" id="PF00717">
    <property type="entry name" value="Peptidase_S24"/>
    <property type="match status" value="1"/>
</dbReference>
<dbReference type="GO" id="GO:0003677">
    <property type="term" value="F:DNA binding"/>
    <property type="evidence" value="ECO:0007669"/>
    <property type="project" value="UniProtKB-KW"/>
</dbReference>
<keyword evidence="3" id="KW-0804">Transcription</keyword>
<name>A0A7X8SLD8_9BACT</name>
<sequence>MTYNNNNLKLLREHFNLTQNDLAEEFNKKGMKCNRSKILNWEGKSSPNFSDLKIIVDFFKISLDDFLYINLEEKNLENRLRKEAPKPQFDVHMATVDQEGNDIVTLVPQKASAGYATNFTDPEFYKSLRKIDIPGFSDSKSHRAFEIKGDSMPPMKSKDIVIGEKCFDKESIKLGEKYIVTTKADGYVFKNVYRDGDYFILESENSSYEPYEVHKDEVLEFWKYKTCIFSDFPEMEIGNTLFSRNLKYLRGIKHKLSLKEFSERLNQDGKGIISVEDLRSFEMGVEPKQSILIKISDFFKVSIDQLLTQNVR</sequence>
<dbReference type="PANTHER" id="PTHR40661">
    <property type="match status" value="1"/>
</dbReference>
<dbReference type="Pfam" id="PF12844">
    <property type="entry name" value="HTH_19"/>
    <property type="match status" value="1"/>
</dbReference>
<dbReference type="CDD" id="cd00093">
    <property type="entry name" value="HTH_XRE"/>
    <property type="match status" value="1"/>
</dbReference>
<evidence type="ECO:0000256" key="2">
    <source>
        <dbReference type="ARBA" id="ARBA00023125"/>
    </source>
</evidence>
<dbReference type="PROSITE" id="PS50943">
    <property type="entry name" value="HTH_CROC1"/>
    <property type="match status" value="2"/>
</dbReference>
<reference evidence="5 6" key="1">
    <citation type="submission" date="2020-04" db="EMBL/GenBank/DDBJ databases">
        <title>Flammeovirga sp. SR4, a novel species isolated from seawater.</title>
        <authorList>
            <person name="Wang X."/>
        </authorList>
    </citation>
    <scope>NUCLEOTIDE SEQUENCE [LARGE SCALE GENOMIC DNA]</scope>
    <source>
        <strain evidence="5 6">SR4</strain>
    </source>
</reference>
<dbReference type="InterPro" id="IPR015927">
    <property type="entry name" value="Peptidase_S24_S26A/B/C"/>
</dbReference>
<keyword evidence="2" id="KW-0238">DNA-binding</keyword>
<dbReference type="RefSeq" id="WP_168883083.1">
    <property type="nucleotide sequence ID" value="NZ_JABAIL010000004.1"/>
</dbReference>
<dbReference type="AlphaFoldDB" id="A0A7X8SLD8"/>
<evidence type="ECO:0000313" key="6">
    <source>
        <dbReference type="Proteomes" id="UP000585050"/>
    </source>
</evidence>
<organism evidence="5 6">
    <name type="scientific">Flammeovirga agarivorans</name>
    <dbReference type="NCBI Taxonomy" id="2726742"/>
    <lineage>
        <taxon>Bacteria</taxon>
        <taxon>Pseudomonadati</taxon>
        <taxon>Bacteroidota</taxon>
        <taxon>Cytophagia</taxon>
        <taxon>Cytophagales</taxon>
        <taxon>Flammeovirgaceae</taxon>
        <taxon>Flammeovirga</taxon>
    </lineage>
</organism>
<dbReference type="PANTHER" id="PTHR40661:SF3">
    <property type="entry name" value="FELS-1 PROPHAGE TRANSCRIPTIONAL REGULATOR"/>
    <property type="match status" value="1"/>
</dbReference>
<dbReference type="CDD" id="cd06529">
    <property type="entry name" value="S24_LexA-like"/>
    <property type="match status" value="1"/>
</dbReference>
<dbReference type="SUPFAM" id="SSF47413">
    <property type="entry name" value="lambda repressor-like DNA-binding domains"/>
    <property type="match status" value="1"/>
</dbReference>
<dbReference type="EMBL" id="JABAIL010000004">
    <property type="protein sequence ID" value="NLR92369.1"/>
    <property type="molecule type" value="Genomic_DNA"/>
</dbReference>
<protein>
    <submittedName>
        <fullName evidence="5">Helix-turn-helix domain-containing protein</fullName>
    </submittedName>
</protein>